<dbReference type="GO" id="GO:0005886">
    <property type="term" value="C:plasma membrane"/>
    <property type="evidence" value="ECO:0007669"/>
    <property type="project" value="UniProtKB-SubCell"/>
</dbReference>
<keyword evidence="4" id="KW-0997">Cell inner membrane</keyword>
<organism evidence="10 11">
    <name type="scientific">Streptomyces lucensis JCM 4490</name>
    <dbReference type="NCBI Taxonomy" id="1306176"/>
    <lineage>
        <taxon>Bacteria</taxon>
        <taxon>Bacillati</taxon>
        <taxon>Actinomycetota</taxon>
        <taxon>Actinomycetes</taxon>
        <taxon>Kitasatosporales</taxon>
        <taxon>Streptomycetaceae</taxon>
        <taxon>Streptomyces</taxon>
    </lineage>
</organism>
<evidence type="ECO:0000256" key="6">
    <source>
        <dbReference type="ARBA" id="ARBA00022989"/>
    </source>
</evidence>
<dbReference type="PANTHER" id="PTHR43357">
    <property type="entry name" value="INNER MEMBRANE ABC TRANSPORTER PERMEASE PROTEIN YDCV"/>
    <property type="match status" value="1"/>
</dbReference>
<proteinExistence type="inferred from homology"/>
<accession>A0A918JCW7</accession>
<feature type="transmembrane region" description="Helical" evidence="8">
    <location>
        <begin position="223"/>
        <end position="248"/>
    </location>
</feature>
<keyword evidence="7 8" id="KW-0472">Membrane</keyword>
<feature type="transmembrane region" description="Helical" evidence="8">
    <location>
        <begin position="86"/>
        <end position="106"/>
    </location>
</feature>
<keyword evidence="3" id="KW-1003">Cell membrane</keyword>
<dbReference type="SUPFAM" id="SSF161098">
    <property type="entry name" value="MetI-like"/>
    <property type="match status" value="2"/>
</dbReference>
<evidence type="ECO:0000313" key="10">
    <source>
        <dbReference type="EMBL" id="GGW75171.1"/>
    </source>
</evidence>
<dbReference type="CDD" id="cd06261">
    <property type="entry name" value="TM_PBP2"/>
    <property type="match status" value="2"/>
</dbReference>
<gene>
    <name evidence="10" type="ORF">GCM10010503_60940</name>
</gene>
<dbReference type="GO" id="GO:0055085">
    <property type="term" value="P:transmembrane transport"/>
    <property type="evidence" value="ECO:0007669"/>
    <property type="project" value="InterPro"/>
</dbReference>
<feature type="transmembrane region" description="Helical" evidence="8">
    <location>
        <begin position="455"/>
        <end position="478"/>
    </location>
</feature>
<comment type="similarity">
    <text evidence="8">Belongs to the binding-protein-dependent transport system permease family.</text>
</comment>
<keyword evidence="2 8" id="KW-0813">Transport</keyword>
<dbReference type="PROSITE" id="PS50928">
    <property type="entry name" value="ABC_TM1"/>
    <property type="match status" value="2"/>
</dbReference>
<evidence type="ECO:0000313" key="11">
    <source>
        <dbReference type="Proteomes" id="UP000620224"/>
    </source>
</evidence>
<feature type="transmembrane region" description="Helical" evidence="8">
    <location>
        <begin position="367"/>
        <end position="388"/>
    </location>
</feature>
<feature type="domain" description="ABC transmembrane type-1" evidence="9">
    <location>
        <begin position="48"/>
        <end position="244"/>
    </location>
</feature>
<dbReference type="InterPro" id="IPR000515">
    <property type="entry name" value="MetI-like"/>
</dbReference>
<dbReference type="InterPro" id="IPR035906">
    <property type="entry name" value="MetI-like_sf"/>
</dbReference>
<sequence>MTLPVAFFALFFAWPVAAIVARGLEVDGAWRFGRIADVVAQPDIRHVLWFTTWQALASTALTLLLALPAAYVFARLDFPGRHLLRAVVTVPFVLPTVVAGSAFLALVGRGGLLDELWGVRLDTTVWAILLAHVFFNYAVVVRTVGGLWAQLDPRQEEAARMLGASPLRAWRKICLPALAPAVAAAALMVFLFTFTSFGVVQILGGPTFSTVEVEIYRQTSEVFDLSTAAVLTLVQFAAVGTVLAVHAWTVRRRESALRLVDPAVTARRPHGPGQWALLAGVLLSIALLLVLPLAVLVRRSLDAPGLGYYRALTDPDGGTFLVAPVHAVWTSLEYAAAATAVAVVIGGLAAAALARRDAGRMMRGFDALLMLPLGVSAVTVGFGFLIALDEPPLDLRQSWILVPLAQALVGAPFVVRTMLPVLRAVDERLREAAAVLGASPWRVWREVDLPLVRRALLVAAGFAFAVSLGEFGATVFIARPDNPTLPVAVAKLLSRPGEMNYGQAMALSTILMVVCAAALLVLERLRTDRTGEF</sequence>
<feature type="transmembrane region" description="Helical" evidence="8">
    <location>
        <begin position="275"/>
        <end position="297"/>
    </location>
</feature>
<dbReference type="PANTHER" id="PTHR43357:SF4">
    <property type="entry name" value="INNER MEMBRANE ABC TRANSPORTER PERMEASE PROTEIN YDCV"/>
    <property type="match status" value="1"/>
</dbReference>
<evidence type="ECO:0000256" key="2">
    <source>
        <dbReference type="ARBA" id="ARBA00022448"/>
    </source>
</evidence>
<feature type="domain" description="ABC transmembrane type-1" evidence="9">
    <location>
        <begin position="328"/>
        <end position="522"/>
    </location>
</feature>
<evidence type="ECO:0000256" key="8">
    <source>
        <dbReference type="RuleBase" id="RU363032"/>
    </source>
</evidence>
<feature type="transmembrane region" description="Helical" evidence="8">
    <location>
        <begin position="334"/>
        <end position="355"/>
    </location>
</feature>
<comment type="subcellular location">
    <subcellularLocation>
        <location evidence="1">Cell inner membrane</location>
        <topology evidence="1">Multi-pass membrane protein</topology>
    </subcellularLocation>
    <subcellularLocation>
        <location evidence="8">Cell membrane</location>
        <topology evidence="8">Multi-pass membrane protein</topology>
    </subcellularLocation>
</comment>
<keyword evidence="6 8" id="KW-1133">Transmembrane helix</keyword>
<protein>
    <submittedName>
        <fullName evidence="10">Iron ABC transporter permease</fullName>
    </submittedName>
</protein>
<feature type="transmembrane region" description="Helical" evidence="8">
    <location>
        <begin position="53"/>
        <end position="74"/>
    </location>
</feature>
<feature type="transmembrane region" description="Helical" evidence="8">
    <location>
        <begin position="400"/>
        <end position="419"/>
    </location>
</feature>
<reference evidence="10" key="2">
    <citation type="submission" date="2020-09" db="EMBL/GenBank/DDBJ databases">
        <authorList>
            <person name="Sun Q."/>
            <person name="Ohkuma M."/>
        </authorList>
    </citation>
    <scope>NUCLEOTIDE SEQUENCE</scope>
    <source>
        <strain evidence="10">JCM 4490</strain>
    </source>
</reference>
<dbReference type="Pfam" id="PF00528">
    <property type="entry name" value="BPD_transp_1"/>
    <property type="match status" value="2"/>
</dbReference>
<evidence type="ECO:0000256" key="3">
    <source>
        <dbReference type="ARBA" id="ARBA00022475"/>
    </source>
</evidence>
<feature type="transmembrane region" description="Helical" evidence="8">
    <location>
        <begin position="126"/>
        <end position="151"/>
    </location>
</feature>
<evidence type="ECO:0000256" key="4">
    <source>
        <dbReference type="ARBA" id="ARBA00022519"/>
    </source>
</evidence>
<dbReference type="AlphaFoldDB" id="A0A918JCW7"/>
<comment type="caution">
    <text evidence="10">The sequence shown here is derived from an EMBL/GenBank/DDBJ whole genome shotgun (WGS) entry which is preliminary data.</text>
</comment>
<reference evidence="10" key="1">
    <citation type="journal article" date="2014" name="Int. J. Syst. Evol. Microbiol.">
        <title>Complete genome sequence of Corynebacterium casei LMG S-19264T (=DSM 44701T), isolated from a smear-ripened cheese.</title>
        <authorList>
            <consortium name="US DOE Joint Genome Institute (JGI-PGF)"/>
            <person name="Walter F."/>
            <person name="Albersmeier A."/>
            <person name="Kalinowski J."/>
            <person name="Ruckert C."/>
        </authorList>
    </citation>
    <scope>NUCLEOTIDE SEQUENCE</scope>
    <source>
        <strain evidence="10">JCM 4490</strain>
    </source>
</reference>
<dbReference type="RefSeq" id="WP_190018618.1">
    <property type="nucleotide sequence ID" value="NZ_BMUE01000018.1"/>
</dbReference>
<feature type="transmembrane region" description="Helical" evidence="8">
    <location>
        <begin position="177"/>
        <end position="203"/>
    </location>
</feature>
<keyword evidence="5 8" id="KW-0812">Transmembrane</keyword>
<keyword evidence="11" id="KW-1185">Reference proteome</keyword>
<dbReference type="Proteomes" id="UP000620224">
    <property type="component" value="Unassembled WGS sequence"/>
</dbReference>
<name>A0A918JCW7_9ACTN</name>
<dbReference type="Gene3D" id="1.10.3720.10">
    <property type="entry name" value="MetI-like"/>
    <property type="match status" value="2"/>
</dbReference>
<dbReference type="EMBL" id="BMUE01000018">
    <property type="protein sequence ID" value="GGW75171.1"/>
    <property type="molecule type" value="Genomic_DNA"/>
</dbReference>
<evidence type="ECO:0000256" key="1">
    <source>
        <dbReference type="ARBA" id="ARBA00004429"/>
    </source>
</evidence>
<evidence type="ECO:0000256" key="7">
    <source>
        <dbReference type="ARBA" id="ARBA00023136"/>
    </source>
</evidence>
<feature type="transmembrane region" description="Helical" evidence="8">
    <location>
        <begin position="501"/>
        <end position="522"/>
    </location>
</feature>
<evidence type="ECO:0000259" key="9">
    <source>
        <dbReference type="PROSITE" id="PS50928"/>
    </source>
</evidence>
<evidence type="ECO:0000256" key="5">
    <source>
        <dbReference type="ARBA" id="ARBA00022692"/>
    </source>
</evidence>